<name>A0ABT3DVL2_9XANT</name>
<reference evidence="1 2" key="1">
    <citation type="submission" date="2022-06" db="EMBL/GenBank/DDBJ databases">
        <title>Dynamics of rice microbiomes reveals core vertical transmitted seed endophytes.</title>
        <authorList>
            <person name="Liao K."/>
            <person name="Zhang X."/>
        </authorList>
    </citation>
    <scope>NUCLEOTIDE SEQUENCE [LARGE SCALE GENOMIC DNA]</scope>
    <source>
        <strain evidence="1 2">YT10-10-1</strain>
    </source>
</reference>
<organism evidence="1 2">
    <name type="scientific">Xanthomonas sacchari</name>
    <dbReference type="NCBI Taxonomy" id="56458"/>
    <lineage>
        <taxon>Bacteria</taxon>
        <taxon>Pseudomonadati</taxon>
        <taxon>Pseudomonadota</taxon>
        <taxon>Gammaproteobacteria</taxon>
        <taxon>Lysobacterales</taxon>
        <taxon>Lysobacteraceae</taxon>
        <taxon>Xanthomonas</taxon>
    </lineage>
</organism>
<dbReference type="Proteomes" id="UP001320843">
    <property type="component" value="Unassembled WGS sequence"/>
</dbReference>
<dbReference type="EMBL" id="JANFWR010000010">
    <property type="protein sequence ID" value="MCW0399314.1"/>
    <property type="molecule type" value="Genomic_DNA"/>
</dbReference>
<evidence type="ECO:0000313" key="2">
    <source>
        <dbReference type="Proteomes" id="UP001320843"/>
    </source>
</evidence>
<dbReference type="Pfam" id="PF06834">
    <property type="entry name" value="TraU"/>
    <property type="match status" value="1"/>
</dbReference>
<protein>
    <submittedName>
        <fullName evidence="1">Uncharacterized protein</fullName>
    </submittedName>
</protein>
<comment type="caution">
    <text evidence="1">The sequence shown here is derived from an EMBL/GenBank/DDBJ whole genome shotgun (WGS) entry which is preliminary data.</text>
</comment>
<proteinExistence type="predicted"/>
<gene>
    <name evidence="1" type="ORF">NB700_001870</name>
</gene>
<evidence type="ECO:0000313" key="1">
    <source>
        <dbReference type="EMBL" id="MCW0399314.1"/>
    </source>
</evidence>
<dbReference type="InterPro" id="IPR009649">
    <property type="entry name" value="TraU"/>
</dbReference>
<sequence length="248" mass="28093">MDDHGAIGGDDDGNEQTAGMNLIKNIRLGGANHSTNASSENLGQAFYHYHWMKSPYGYVSDWIQSGLCNGNSGGDFDYLWFSEIDPVWTSSKLANLTHPESILFANPIAVTACMADGVLATISKPSNIMFWCAGTWGSIYPHVGQMDYQLSPPRESSLLITRMMAQMHRRGMMQKKFGNDAVCASRYNPILPKQGYRPQMFFPLRETQNNHWIGASTFRWGEWRNRTGYGEDFVYLNFSWMDCCMTLY</sequence>
<accession>A0ABT3DVL2</accession>
<keyword evidence="2" id="KW-1185">Reference proteome</keyword>